<feature type="domain" description="Beta-hexosaminidase bacterial type N-terminal" evidence="8">
    <location>
        <begin position="7"/>
        <end position="135"/>
    </location>
</feature>
<name>A0A8J4EGJ8_9ACTN</name>
<dbReference type="EMBL" id="BOPH01000124">
    <property type="protein sequence ID" value="GIJ73768.1"/>
    <property type="molecule type" value="Genomic_DNA"/>
</dbReference>
<dbReference type="InterPro" id="IPR029018">
    <property type="entry name" value="Hex-like_dom2"/>
</dbReference>
<evidence type="ECO:0000256" key="5">
    <source>
        <dbReference type="ARBA" id="ARBA00023295"/>
    </source>
</evidence>
<dbReference type="Pfam" id="PF00728">
    <property type="entry name" value="Glyco_hydro_20"/>
    <property type="match status" value="1"/>
</dbReference>
<comment type="caution">
    <text evidence="9">The sequence shown here is derived from an EMBL/GenBank/DDBJ whole genome shotgun (WGS) entry which is preliminary data.</text>
</comment>
<dbReference type="InterPro" id="IPR025705">
    <property type="entry name" value="Beta_hexosaminidase_sua/sub"/>
</dbReference>
<keyword evidence="5" id="KW-0326">Glycosidase</keyword>
<dbReference type="InterPro" id="IPR017853">
    <property type="entry name" value="GH"/>
</dbReference>
<evidence type="ECO:0000259" key="8">
    <source>
        <dbReference type="Pfam" id="PF02838"/>
    </source>
</evidence>
<evidence type="ECO:0000259" key="7">
    <source>
        <dbReference type="Pfam" id="PF00728"/>
    </source>
</evidence>
<evidence type="ECO:0000313" key="9">
    <source>
        <dbReference type="EMBL" id="GIJ73768.1"/>
    </source>
</evidence>
<dbReference type="PANTHER" id="PTHR22600">
    <property type="entry name" value="BETA-HEXOSAMINIDASE"/>
    <property type="match status" value="1"/>
</dbReference>
<organism evidence="9 10">
    <name type="scientific">Virgisporangium ochraceum</name>
    <dbReference type="NCBI Taxonomy" id="65505"/>
    <lineage>
        <taxon>Bacteria</taxon>
        <taxon>Bacillati</taxon>
        <taxon>Actinomycetota</taxon>
        <taxon>Actinomycetes</taxon>
        <taxon>Micromonosporales</taxon>
        <taxon>Micromonosporaceae</taxon>
        <taxon>Virgisporangium</taxon>
    </lineage>
</organism>
<dbReference type="GO" id="GO:0004563">
    <property type="term" value="F:beta-N-acetylhexosaminidase activity"/>
    <property type="evidence" value="ECO:0007669"/>
    <property type="project" value="UniProtKB-EC"/>
</dbReference>
<comment type="similarity">
    <text evidence="2">Belongs to the glycosyl hydrolase 20 family.</text>
</comment>
<feature type="domain" description="Glycoside hydrolase family 20 catalytic" evidence="7">
    <location>
        <begin position="139"/>
        <end position="480"/>
    </location>
</feature>
<dbReference type="Gene3D" id="3.30.379.10">
    <property type="entry name" value="Chitobiase/beta-hexosaminidase domain 2-like"/>
    <property type="match status" value="1"/>
</dbReference>
<dbReference type="RefSeq" id="WP_203933588.1">
    <property type="nucleotide sequence ID" value="NZ_BOPH01000124.1"/>
</dbReference>
<dbReference type="SUPFAM" id="SSF51445">
    <property type="entry name" value="(Trans)glycosidases"/>
    <property type="match status" value="1"/>
</dbReference>
<evidence type="ECO:0000313" key="10">
    <source>
        <dbReference type="Proteomes" id="UP000635606"/>
    </source>
</evidence>
<dbReference type="SUPFAM" id="SSF55545">
    <property type="entry name" value="beta-N-acetylhexosaminidase-like domain"/>
    <property type="match status" value="1"/>
</dbReference>
<dbReference type="EC" id="3.2.1.52" evidence="3"/>
<evidence type="ECO:0000256" key="3">
    <source>
        <dbReference type="ARBA" id="ARBA00012663"/>
    </source>
</evidence>
<accession>A0A8J4EGJ8</accession>
<dbReference type="Gene3D" id="3.20.20.80">
    <property type="entry name" value="Glycosidases"/>
    <property type="match status" value="1"/>
</dbReference>
<evidence type="ECO:0000256" key="1">
    <source>
        <dbReference type="ARBA" id="ARBA00001231"/>
    </source>
</evidence>
<proteinExistence type="inferred from homology"/>
<protein>
    <recommendedName>
        <fullName evidence="3">beta-N-acetylhexosaminidase</fullName>
        <ecNumber evidence="3">3.2.1.52</ecNumber>
    </recommendedName>
</protein>
<gene>
    <name evidence="9" type="ORF">Voc01_086850</name>
</gene>
<dbReference type="InterPro" id="IPR015883">
    <property type="entry name" value="Glyco_hydro_20_cat"/>
</dbReference>
<dbReference type="InterPro" id="IPR015882">
    <property type="entry name" value="HEX_bac_N"/>
</dbReference>
<dbReference type="GO" id="GO:0016020">
    <property type="term" value="C:membrane"/>
    <property type="evidence" value="ECO:0007669"/>
    <property type="project" value="TreeGrafter"/>
</dbReference>
<dbReference type="AlphaFoldDB" id="A0A8J4EGJ8"/>
<dbReference type="GO" id="GO:0030203">
    <property type="term" value="P:glycosaminoglycan metabolic process"/>
    <property type="evidence" value="ECO:0007669"/>
    <property type="project" value="TreeGrafter"/>
</dbReference>
<feature type="active site" description="Proton donor" evidence="6">
    <location>
        <position position="310"/>
    </location>
</feature>
<dbReference type="GO" id="GO:0005975">
    <property type="term" value="P:carbohydrate metabolic process"/>
    <property type="evidence" value="ECO:0007669"/>
    <property type="project" value="InterPro"/>
</dbReference>
<dbReference type="PRINTS" id="PR00738">
    <property type="entry name" value="GLHYDRLASE20"/>
</dbReference>
<reference evidence="9" key="1">
    <citation type="submission" date="2021-01" db="EMBL/GenBank/DDBJ databases">
        <title>Whole genome shotgun sequence of Virgisporangium ochraceum NBRC 16418.</title>
        <authorList>
            <person name="Komaki H."/>
            <person name="Tamura T."/>
        </authorList>
    </citation>
    <scope>NUCLEOTIDE SEQUENCE</scope>
    <source>
        <strain evidence="9">NBRC 16418</strain>
    </source>
</reference>
<keyword evidence="4" id="KW-0378">Hydrolase</keyword>
<dbReference type="Pfam" id="PF02838">
    <property type="entry name" value="Glyco_hydro_20b"/>
    <property type="match status" value="1"/>
</dbReference>
<comment type="catalytic activity">
    <reaction evidence="1">
        <text>Hydrolysis of terminal non-reducing N-acetyl-D-hexosamine residues in N-acetyl-beta-D-hexosaminides.</text>
        <dbReference type="EC" id="3.2.1.52"/>
    </reaction>
</comment>
<dbReference type="Proteomes" id="UP000635606">
    <property type="component" value="Unassembled WGS sequence"/>
</dbReference>
<sequence length="550" mass="59381">MSDRYQSLVPRPLVARRGEGSVELGRDTVLVAGPGAGAAADAVRVLLAPLRLPLRPASDAGTDAVTVRLDPTLDGGPEAYRVTVDGAGVGLTGSTVDGVRHAAQVLRQLLPDAAWRSTPPPGTRWTVPCGEVTDAPALAWRGGMLDVTRHFFSKHTLLRYVDLFAMHRLNRLHLHLTDDQGWRIESRRHPRLHEVGAHRAETQIRHDRDGAADGTPHGGYYTLDDLAEVAAYAAERGVTVVPEIDLPGHASALLAAYPEFGTGEHTVRGGWGISNAVVRPLPATVRFLTEVLDELADAVPGPYVHLGGDEVPMRDWAADPEIRAHQEALGYDGPIGLFGHFLRELATHLAGRGRQTLVWDEGFVGGGMLPDSIVTAWRGDAVARRAAAACYRVVRCPVYPTYFDYDQSDRPDEPLSIGGPNTLADVAGFEPVPGTWSGAERANVIGAQFQVWSEYIPDARHLDYMVFPRASAFAEVAWTGRPAGDIRLDDHLGRLAAAGCGFRPLDGPLPWQTGGTGRRRRAPGTRIAQVREYLENASEHAEVPADGVSL</sequence>
<evidence type="ECO:0000256" key="4">
    <source>
        <dbReference type="ARBA" id="ARBA00022801"/>
    </source>
</evidence>
<evidence type="ECO:0000256" key="2">
    <source>
        <dbReference type="ARBA" id="ARBA00006285"/>
    </source>
</evidence>
<keyword evidence="10" id="KW-1185">Reference proteome</keyword>
<dbReference type="CDD" id="cd06563">
    <property type="entry name" value="GH20_chitobiase-like"/>
    <property type="match status" value="1"/>
</dbReference>
<dbReference type="PANTHER" id="PTHR22600:SF57">
    <property type="entry name" value="BETA-N-ACETYLHEXOSAMINIDASE"/>
    <property type="match status" value="1"/>
</dbReference>
<evidence type="ECO:0000256" key="6">
    <source>
        <dbReference type="PIRSR" id="PIRSR625705-1"/>
    </source>
</evidence>